<feature type="transmembrane region" description="Helical" evidence="5">
    <location>
        <begin position="407"/>
        <end position="426"/>
    </location>
</feature>
<evidence type="ECO:0000256" key="2">
    <source>
        <dbReference type="ARBA" id="ARBA00022692"/>
    </source>
</evidence>
<dbReference type="Proteomes" id="UP001597568">
    <property type="component" value="Unassembled WGS sequence"/>
</dbReference>
<feature type="transmembrane region" description="Helical" evidence="5">
    <location>
        <begin position="44"/>
        <end position="62"/>
    </location>
</feature>
<feature type="transmembrane region" description="Helical" evidence="5">
    <location>
        <begin position="383"/>
        <end position="401"/>
    </location>
</feature>
<keyword evidence="8" id="KW-1185">Reference proteome</keyword>
<comment type="caution">
    <text evidence="7">The sequence shown here is derived from an EMBL/GenBank/DDBJ whole genome shotgun (WGS) entry which is preliminary data.</text>
</comment>
<evidence type="ECO:0000256" key="1">
    <source>
        <dbReference type="ARBA" id="ARBA00004141"/>
    </source>
</evidence>
<evidence type="ECO:0000256" key="4">
    <source>
        <dbReference type="ARBA" id="ARBA00023136"/>
    </source>
</evidence>
<reference evidence="8" key="1">
    <citation type="journal article" date="2019" name="Int. J. Syst. Evol. Microbiol.">
        <title>The Global Catalogue of Microorganisms (GCM) 10K type strain sequencing project: providing services to taxonomists for standard genome sequencing and annotation.</title>
        <authorList>
            <consortium name="The Broad Institute Genomics Platform"/>
            <consortium name="The Broad Institute Genome Sequencing Center for Infectious Disease"/>
            <person name="Wu L."/>
            <person name="Ma J."/>
        </authorList>
    </citation>
    <scope>NUCLEOTIDE SEQUENCE [LARGE SCALE GENOMIC DNA]</scope>
    <source>
        <strain evidence="8">KCTC 33522</strain>
    </source>
</reference>
<evidence type="ECO:0000256" key="3">
    <source>
        <dbReference type="ARBA" id="ARBA00022989"/>
    </source>
</evidence>
<protein>
    <submittedName>
        <fullName evidence="7">APC family permease</fullName>
    </submittedName>
</protein>
<evidence type="ECO:0000259" key="6">
    <source>
        <dbReference type="Pfam" id="PF00324"/>
    </source>
</evidence>
<name>A0ABW5Y3S4_9BACL</name>
<feature type="transmembrane region" description="Helical" evidence="5">
    <location>
        <begin position="107"/>
        <end position="132"/>
    </location>
</feature>
<dbReference type="RefSeq" id="WP_380148331.1">
    <property type="nucleotide sequence ID" value="NZ_JBHUOR010000125.1"/>
</dbReference>
<keyword evidence="3 5" id="KW-1133">Transmembrane helix</keyword>
<dbReference type="InterPro" id="IPR004841">
    <property type="entry name" value="AA-permease/SLC12A_dom"/>
</dbReference>
<comment type="subcellular location">
    <subcellularLocation>
        <location evidence="1">Membrane</location>
        <topology evidence="1">Multi-pass membrane protein</topology>
    </subcellularLocation>
</comment>
<sequence>MSEISLKRQLSGFELTIFGLALMAPVTVFTTYGIAAEVTDGRVPFAYLFAAIALSFTAYSYAQMVKAFPISGSAYTYVQHAFNSKAGFLVGWALLTDYMLLPMVNYLVASIFLTSVFPGIPAFIWILLLVVLNTFINIRGTKMASWVNTLLLTYAFVVILLFIILSIRFVLSQETALFTVTPFLNDGFNIGLLMAGASLLCFSYLGFDSITTLAEEVVDPKQTIPRAIFIIICVGTLAFVGVSYFATLIQPNYQNFSNLDASGIELVAMVGGNLFVSLFLGGMLIGCFASGLAAQSSASRVLYAMGRDGMLPKAFSKLHPTYQTPVFNLLLIAALSMLSVVMTLSMATAFINFGAMIAFLFVNLSVIGHYYVRQKRRSLKETLLYFILPACGALFVFYLIINLNKYSLVLGVIWGAIGVVYLFYLIKIKGMKTIDMSFNEEAKS</sequence>
<feature type="transmembrane region" description="Helical" evidence="5">
    <location>
        <begin position="144"/>
        <end position="167"/>
    </location>
</feature>
<feature type="transmembrane region" description="Helical" evidence="5">
    <location>
        <begin position="266"/>
        <end position="293"/>
    </location>
</feature>
<feature type="transmembrane region" description="Helical" evidence="5">
    <location>
        <begin position="350"/>
        <end position="371"/>
    </location>
</feature>
<dbReference type="PIRSF" id="PIRSF006060">
    <property type="entry name" value="AA_transporter"/>
    <property type="match status" value="1"/>
</dbReference>
<dbReference type="InterPro" id="IPR050367">
    <property type="entry name" value="APC_superfamily"/>
</dbReference>
<organism evidence="7 8">
    <name type="scientific">Kurthia populi</name>
    <dbReference type="NCBI Taxonomy" id="1562132"/>
    <lineage>
        <taxon>Bacteria</taxon>
        <taxon>Bacillati</taxon>
        <taxon>Bacillota</taxon>
        <taxon>Bacilli</taxon>
        <taxon>Bacillales</taxon>
        <taxon>Caryophanaceae</taxon>
        <taxon>Kurthia</taxon>
    </lineage>
</organism>
<evidence type="ECO:0000256" key="5">
    <source>
        <dbReference type="SAM" id="Phobius"/>
    </source>
</evidence>
<evidence type="ECO:0000313" key="8">
    <source>
        <dbReference type="Proteomes" id="UP001597568"/>
    </source>
</evidence>
<feature type="transmembrane region" description="Helical" evidence="5">
    <location>
        <begin position="227"/>
        <end position="246"/>
    </location>
</feature>
<accession>A0ABW5Y3S4</accession>
<dbReference type="Pfam" id="PF00324">
    <property type="entry name" value="AA_permease"/>
    <property type="match status" value="1"/>
</dbReference>
<keyword evidence="2 5" id="KW-0812">Transmembrane</keyword>
<feature type="transmembrane region" description="Helical" evidence="5">
    <location>
        <begin position="187"/>
        <end position="207"/>
    </location>
</feature>
<dbReference type="PANTHER" id="PTHR42770">
    <property type="entry name" value="AMINO ACID TRANSPORTER-RELATED"/>
    <property type="match status" value="1"/>
</dbReference>
<dbReference type="Gene3D" id="1.20.1740.10">
    <property type="entry name" value="Amino acid/polyamine transporter I"/>
    <property type="match status" value="1"/>
</dbReference>
<dbReference type="PANTHER" id="PTHR42770:SF8">
    <property type="entry name" value="PUTRESCINE IMPORTER PUUP"/>
    <property type="match status" value="1"/>
</dbReference>
<feature type="transmembrane region" description="Helical" evidence="5">
    <location>
        <begin position="12"/>
        <end position="32"/>
    </location>
</feature>
<feature type="transmembrane region" description="Helical" evidence="5">
    <location>
        <begin position="326"/>
        <end position="344"/>
    </location>
</feature>
<proteinExistence type="predicted"/>
<feature type="domain" description="Amino acid permease/ SLC12A" evidence="6">
    <location>
        <begin position="16"/>
        <end position="424"/>
    </location>
</feature>
<gene>
    <name evidence="7" type="ORF">ACFSY7_14515</name>
</gene>
<keyword evidence="4 5" id="KW-0472">Membrane</keyword>
<dbReference type="EMBL" id="JBHUOR010000125">
    <property type="protein sequence ID" value="MFD2869705.1"/>
    <property type="molecule type" value="Genomic_DNA"/>
</dbReference>
<evidence type="ECO:0000313" key="7">
    <source>
        <dbReference type="EMBL" id="MFD2869705.1"/>
    </source>
</evidence>